<reference evidence="5" key="1">
    <citation type="journal article" date="2020" name="Stud. Mycol.">
        <title>101 Dothideomycetes genomes: a test case for predicting lifestyles and emergence of pathogens.</title>
        <authorList>
            <person name="Haridas S."/>
            <person name="Albert R."/>
            <person name="Binder M."/>
            <person name="Bloem J."/>
            <person name="Labutti K."/>
            <person name="Salamov A."/>
            <person name="Andreopoulos B."/>
            <person name="Baker S."/>
            <person name="Barry K."/>
            <person name="Bills G."/>
            <person name="Bluhm B."/>
            <person name="Cannon C."/>
            <person name="Castanera R."/>
            <person name="Culley D."/>
            <person name="Daum C."/>
            <person name="Ezra D."/>
            <person name="Gonzalez J."/>
            <person name="Henrissat B."/>
            <person name="Kuo A."/>
            <person name="Liang C."/>
            <person name="Lipzen A."/>
            <person name="Lutzoni F."/>
            <person name="Magnuson J."/>
            <person name="Mondo S."/>
            <person name="Nolan M."/>
            <person name="Ohm R."/>
            <person name="Pangilinan J."/>
            <person name="Park H.-J."/>
            <person name="Ramirez L."/>
            <person name="Alfaro M."/>
            <person name="Sun H."/>
            <person name="Tritt A."/>
            <person name="Yoshinaga Y."/>
            <person name="Zwiers L.-H."/>
            <person name="Turgeon B."/>
            <person name="Goodwin S."/>
            <person name="Spatafora J."/>
            <person name="Crous P."/>
            <person name="Grigoriev I."/>
        </authorList>
    </citation>
    <scope>NUCLEOTIDE SEQUENCE</scope>
    <source>
        <strain evidence="5">CBS 113389</strain>
    </source>
</reference>
<dbReference type="GeneID" id="54479701"/>
<dbReference type="InterPro" id="IPR016461">
    <property type="entry name" value="COMT-like"/>
</dbReference>
<name>A0A6A6Q1Q5_9PEZI</name>
<organism evidence="5 6">
    <name type="scientific">Neohortaea acidophila</name>
    <dbReference type="NCBI Taxonomy" id="245834"/>
    <lineage>
        <taxon>Eukaryota</taxon>
        <taxon>Fungi</taxon>
        <taxon>Dikarya</taxon>
        <taxon>Ascomycota</taxon>
        <taxon>Pezizomycotina</taxon>
        <taxon>Dothideomycetes</taxon>
        <taxon>Dothideomycetidae</taxon>
        <taxon>Mycosphaerellales</taxon>
        <taxon>Teratosphaeriaceae</taxon>
        <taxon>Neohortaea</taxon>
    </lineage>
</organism>
<dbReference type="Pfam" id="PF00891">
    <property type="entry name" value="Methyltransf_2"/>
    <property type="match status" value="1"/>
</dbReference>
<gene>
    <name evidence="5" type="ORF">BDY17DRAFT_78668</name>
</gene>
<dbReference type="Proteomes" id="UP000799767">
    <property type="component" value="Unassembled WGS sequence"/>
</dbReference>
<dbReference type="PANTHER" id="PTHR43712:SF12">
    <property type="entry name" value="STERIGMATOCYSTIN 8-O-METHYLTRANSFERASE"/>
    <property type="match status" value="1"/>
</dbReference>
<dbReference type="InterPro" id="IPR036388">
    <property type="entry name" value="WH-like_DNA-bd_sf"/>
</dbReference>
<dbReference type="Gene3D" id="3.40.50.150">
    <property type="entry name" value="Vaccinia Virus protein VP39"/>
    <property type="match status" value="1"/>
</dbReference>
<evidence type="ECO:0000256" key="3">
    <source>
        <dbReference type="ARBA" id="ARBA00022691"/>
    </source>
</evidence>
<dbReference type="InterPro" id="IPR036390">
    <property type="entry name" value="WH_DNA-bd_sf"/>
</dbReference>
<keyword evidence="6" id="KW-1185">Reference proteome</keyword>
<feature type="domain" description="O-methyltransferase C-terminal" evidence="4">
    <location>
        <begin position="207"/>
        <end position="395"/>
    </location>
</feature>
<dbReference type="PANTHER" id="PTHR43712">
    <property type="entry name" value="PUTATIVE (AFU_ORTHOLOGUE AFUA_4G14580)-RELATED"/>
    <property type="match status" value="1"/>
</dbReference>
<dbReference type="OrthoDB" id="1606438at2759"/>
<dbReference type="RefSeq" id="XP_033592987.1">
    <property type="nucleotide sequence ID" value="XM_033738699.1"/>
</dbReference>
<dbReference type="PROSITE" id="PS51683">
    <property type="entry name" value="SAM_OMT_II"/>
    <property type="match status" value="1"/>
</dbReference>
<dbReference type="EMBL" id="MU001632">
    <property type="protein sequence ID" value="KAF2486418.1"/>
    <property type="molecule type" value="Genomic_DNA"/>
</dbReference>
<dbReference type="InterPro" id="IPR029063">
    <property type="entry name" value="SAM-dependent_MTases_sf"/>
</dbReference>
<keyword evidence="3" id="KW-0949">S-adenosyl-L-methionine</keyword>
<proteinExistence type="predicted"/>
<keyword evidence="1 5" id="KW-0489">Methyltransferase</keyword>
<sequence>MAPSLTILELAQSILKDATVLDQHFQSHGLPQPSFDKDGPSMVAFRDPETSQAHERLLSSTKALQLLARGPVNAINVPHWMATNAAAISVIDGFNISERVPLDGQVSYEELSTAVGIPRTDLKSILRMAMTDFVFHEPSPGFVAHTAASRVLVDSPLARALVKINIDEMMPAMSKLRDALLQHPGSQEPQQSARSLENNAKLPLFDELAARHPARAATFARAMENYASRIPASMVTSAVDWASYGEAVVVDVGGGKGPAAIALAQAFPKLNIIVQDLGHVCAQGREQLPEDVKGSVSFEEHDFFTPQPMRDIDVFYIRAVFHNWPDKYCIEILRNLIPGLKKGSRVVIQDPMFPESGKLSPFAEEFAIAGDLRMMALFNSHDREVKEWVELVAKADPRFQFRHVGSLVNPVSKMGTFEITWQG</sequence>
<dbReference type="AlphaFoldDB" id="A0A6A6Q1Q5"/>
<evidence type="ECO:0000256" key="2">
    <source>
        <dbReference type="ARBA" id="ARBA00022679"/>
    </source>
</evidence>
<evidence type="ECO:0000259" key="4">
    <source>
        <dbReference type="Pfam" id="PF00891"/>
    </source>
</evidence>
<dbReference type="SUPFAM" id="SSF46785">
    <property type="entry name" value="Winged helix' DNA-binding domain"/>
    <property type="match status" value="1"/>
</dbReference>
<evidence type="ECO:0000256" key="1">
    <source>
        <dbReference type="ARBA" id="ARBA00022603"/>
    </source>
</evidence>
<keyword evidence="2 5" id="KW-0808">Transferase</keyword>
<dbReference type="InterPro" id="IPR001077">
    <property type="entry name" value="COMT_C"/>
</dbReference>
<accession>A0A6A6Q1Q5</accession>
<evidence type="ECO:0000313" key="6">
    <source>
        <dbReference type="Proteomes" id="UP000799767"/>
    </source>
</evidence>
<dbReference type="Gene3D" id="1.10.10.10">
    <property type="entry name" value="Winged helix-like DNA-binding domain superfamily/Winged helix DNA-binding domain"/>
    <property type="match status" value="1"/>
</dbReference>
<dbReference type="SUPFAM" id="SSF53335">
    <property type="entry name" value="S-adenosyl-L-methionine-dependent methyltransferases"/>
    <property type="match status" value="1"/>
</dbReference>
<protein>
    <submittedName>
        <fullName evidence="5">S-adenosyl-L-methionine-dependent methyltransferase</fullName>
    </submittedName>
</protein>
<dbReference type="GO" id="GO:0032259">
    <property type="term" value="P:methylation"/>
    <property type="evidence" value="ECO:0007669"/>
    <property type="project" value="UniProtKB-KW"/>
</dbReference>
<dbReference type="GO" id="GO:0008171">
    <property type="term" value="F:O-methyltransferase activity"/>
    <property type="evidence" value="ECO:0007669"/>
    <property type="project" value="InterPro"/>
</dbReference>
<evidence type="ECO:0000313" key="5">
    <source>
        <dbReference type="EMBL" id="KAF2486418.1"/>
    </source>
</evidence>